<reference evidence="1" key="1">
    <citation type="journal article" date="2020" name="Mol. Plant Microbe Interact.">
        <title>Genome Sequence of the Biocontrol Agent Coniothyrium minitans strain Conio (IMI 134523).</title>
        <authorList>
            <person name="Patel D."/>
            <person name="Shittu T.A."/>
            <person name="Baroncelli R."/>
            <person name="Muthumeenakshi S."/>
            <person name="Osborne T.H."/>
            <person name="Janganan T.K."/>
            <person name="Sreenivasaprasad S."/>
        </authorList>
    </citation>
    <scope>NUCLEOTIDE SEQUENCE</scope>
    <source>
        <strain evidence="1">Conio</strain>
    </source>
</reference>
<name>A0A9P6GJ60_9PLEO</name>
<gene>
    <name evidence="1" type="ORF">PMIN01_06284</name>
</gene>
<evidence type="ECO:0000313" key="2">
    <source>
        <dbReference type="Proteomes" id="UP000756921"/>
    </source>
</evidence>
<protein>
    <submittedName>
        <fullName evidence="1">Uncharacterized protein</fullName>
    </submittedName>
</protein>
<keyword evidence="2" id="KW-1185">Reference proteome</keyword>
<evidence type="ECO:0000313" key="1">
    <source>
        <dbReference type="EMBL" id="KAF9736368.1"/>
    </source>
</evidence>
<dbReference type="Proteomes" id="UP000756921">
    <property type="component" value="Unassembled WGS sequence"/>
</dbReference>
<dbReference type="OrthoDB" id="10549643at2759"/>
<comment type="caution">
    <text evidence="1">The sequence shown here is derived from an EMBL/GenBank/DDBJ whole genome shotgun (WGS) entry which is preliminary data.</text>
</comment>
<organism evidence="1 2">
    <name type="scientific">Paraphaeosphaeria minitans</name>
    <dbReference type="NCBI Taxonomy" id="565426"/>
    <lineage>
        <taxon>Eukaryota</taxon>
        <taxon>Fungi</taxon>
        <taxon>Dikarya</taxon>
        <taxon>Ascomycota</taxon>
        <taxon>Pezizomycotina</taxon>
        <taxon>Dothideomycetes</taxon>
        <taxon>Pleosporomycetidae</taxon>
        <taxon>Pleosporales</taxon>
        <taxon>Massarineae</taxon>
        <taxon>Didymosphaeriaceae</taxon>
        <taxon>Paraphaeosphaeria</taxon>
    </lineage>
</organism>
<sequence>MKMQCKRRSQIANRRTGGWYMLGDGYKTHPSNLYPHREAAVAFLCHREWPYSAEEHGESPVKMPKKRTVCLWIGKPCAASYTPYILVLWPHPSPTQEHFWITLPSSYQPLQRHDMRFPCYVTESASRRQTVSLCSSTVPSCSSRFSTYSSCMTRLPNVRIQRQAVLIQVLSTTCRNCS</sequence>
<accession>A0A9P6GJ60</accession>
<dbReference type="EMBL" id="WJXW01000005">
    <property type="protein sequence ID" value="KAF9736368.1"/>
    <property type="molecule type" value="Genomic_DNA"/>
</dbReference>
<dbReference type="AlphaFoldDB" id="A0A9P6GJ60"/>
<proteinExistence type="predicted"/>